<dbReference type="EMBL" id="ABJB010774872">
    <property type="status" value="NOT_ANNOTATED_CDS"/>
    <property type="molecule type" value="Genomic_DNA"/>
</dbReference>
<dbReference type="GO" id="GO:0005886">
    <property type="term" value="C:plasma membrane"/>
    <property type="evidence" value="ECO:0000318"/>
    <property type="project" value="GO_Central"/>
</dbReference>
<keyword evidence="9" id="KW-0812">Transmembrane</keyword>
<keyword evidence="3" id="KW-0645">Protease</keyword>
<evidence type="ECO:0000256" key="6">
    <source>
        <dbReference type="ARBA" id="ARBA00022833"/>
    </source>
</evidence>
<dbReference type="GO" id="GO:0004222">
    <property type="term" value="F:metalloendopeptidase activity"/>
    <property type="evidence" value="ECO:0000318"/>
    <property type="project" value="GO_Central"/>
</dbReference>
<feature type="compositionally biased region" description="Pro residues" evidence="8">
    <location>
        <begin position="156"/>
        <end position="165"/>
    </location>
</feature>
<dbReference type="InterPro" id="IPR018497">
    <property type="entry name" value="Peptidase_M13_C"/>
</dbReference>
<dbReference type="Gene3D" id="1.10.1380.10">
    <property type="entry name" value="Neutral endopeptidase , domain2"/>
    <property type="match status" value="1"/>
</dbReference>
<evidence type="ECO:0000256" key="1">
    <source>
        <dbReference type="ARBA" id="ARBA00001947"/>
    </source>
</evidence>
<feature type="region of interest" description="Disordered" evidence="8">
    <location>
        <begin position="257"/>
        <end position="277"/>
    </location>
</feature>
<keyword evidence="4" id="KW-0479">Metal-binding</keyword>
<comment type="cofactor">
    <cofactor evidence="1">
        <name>Zn(2+)</name>
        <dbReference type="ChEBI" id="CHEBI:29105"/>
    </cofactor>
</comment>
<dbReference type="VEuPathDB" id="VectorBase:ISCW012489"/>
<reference evidence="12 14" key="1">
    <citation type="submission" date="2008-03" db="EMBL/GenBank/DDBJ databases">
        <title>Annotation of Ixodes scapularis.</title>
        <authorList>
            <consortium name="Ixodes scapularis Genome Project Consortium"/>
            <person name="Caler E."/>
            <person name="Hannick L.I."/>
            <person name="Bidwell S."/>
            <person name="Joardar V."/>
            <person name="Thiagarajan M."/>
            <person name="Amedeo P."/>
            <person name="Galinsky K.J."/>
            <person name="Schobel S."/>
            <person name="Inman J."/>
            <person name="Hostetler J."/>
            <person name="Miller J."/>
            <person name="Hammond M."/>
            <person name="Megy K."/>
            <person name="Lawson D."/>
            <person name="Kodira C."/>
            <person name="Sutton G."/>
            <person name="Meyer J."/>
            <person name="Hill C.A."/>
            <person name="Birren B."/>
            <person name="Nene V."/>
            <person name="Collins F."/>
            <person name="Alarcon-Chaidez F."/>
            <person name="Wikel S."/>
            <person name="Strausberg R."/>
        </authorList>
    </citation>
    <scope>NUCLEOTIDE SEQUENCE [LARGE SCALE GENOMIC DNA]</scope>
    <source>
        <strain evidence="14">Wikel</strain>
        <strain evidence="12">Wikel colony</strain>
    </source>
</reference>
<dbReference type="EMBL" id="DS892014">
    <property type="protein sequence ID" value="EEC15684.1"/>
    <property type="molecule type" value="Genomic_DNA"/>
</dbReference>
<dbReference type="InterPro" id="IPR042089">
    <property type="entry name" value="Peptidase_M13_dom_2"/>
</dbReference>
<dbReference type="EC" id="3.4.24.71" evidence="12"/>
<protein>
    <submittedName>
        <fullName evidence="12 13">Endothelin-converting enzyme, putative</fullName>
        <ecNumber evidence="12">3.4.24.71</ecNumber>
    </submittedName>
</protein>
<keyword evidence="7" id="KW-0482">Metalloprotease</keyword>
<evidence type="ECO:0000256" key="2">
    <source>
        <dbReference type="ARBA" id="ARBA00007357"/>
    </source>
</evidence>
<keyword evidence="9" id="KW-1133">Transmembrane helix</keyword>
<keyword evidence="9" id="KW-0472">Membrane</keyword>
<organism>
    <name type="scientific">Ixodes scapularis</name>
    <name type="common">Black-legged tick</name>
    <name type="synonym">Deer tick</name>
    <dbReference type="NCBI Taxonomy" id="6945"/>
    <lineage>
        <taxon>Eukaryota</taxon>
        <taxon>Metazoa</taxon>
        <taxon>Ecdysozoa</taxon>
        <taxon>Arthropoda</taxon>
        <taxon>Chelicerata</taxon>
        <taxon>Arachnida</taxon>
        <taxon>Acari</taxon>
        <taxon>Parasitiformes</taxon>
        <taxon>Ixodida</taxon>
        <taxon>Ixodoidea</taxon>
        <taxon>Ixodidae</taxon>
        <taxon>Ixodinae</taxon>
        <taxon>Ixodes</taxon>
    </lineage>
</organism>
<evidence type="ECO:0000313" key="13">
    <source>
        <dbReference type="EnsemblMetazoa" id="ISCW012489-PA"/>
    </source>
</evidence>
<feature type="compositionally biased region" description="Basic and acidic residues" evidence="8">
    <location>
        <begin position="81"/>
        <end position="94"/>
    </location>
</feature>
<feature type="compositionally biased region" description="Polar residues" evidence="8">
    <location>
        <begin position="117"/>
        <end position="128"/>
    </location>
</feature>
<gene>
    <name evidence="12" type="ORF">IscW_ISCW012489</name>
</gene>
<dbReference type="InterPro" id="IPR000718">
    <property type="entry name" value="Peptidase_M13"/>
</dbReference>
<feature type="domain" description="Peptidase M13 C-terminal" evidence="10">
    <location>
        <begin position="862"/>
        <end position="974"/>
    </location>
</feature>
<dbReference type="SUPFAM" id="SSF55486">
    <property type="entry name" value="Metalloproteases ('zincins'), catalytic domain"/>
    <property type="match status" value="1"/>
</dbReference>
<dbReference type="OrthoDB" id="6486588at2759"/>
<dbReference type="Proteomes" id="UP000001555">
    <property type="component" value="Unassembled WGS sequence"/>
</dbReference>
<evidence type="ECO:0000256" key="9">
    <source>
        <dbReference type="SAM" id="Phobius"/>
    </source>
</evidence>
<dbReference type="EMBL" id="ABJB010811143">
    <property type="status" value="NOT_ANNOTATED_CDS"/>
    <property type="molecule type" value="Genomic_DNA"/>
</dbReference>
<evidence type="ECO:0000313" key="12">
    <source>
        <dbReference type="EMBL" id="EEC15684.1"/>
    </source>
</evidence>
<dbReference type="PROSITE" id="PS51885">
    <property type="entry name" value="NEPRILYSIN"/>
    <property type="match status" value="1"/>
</dbReference>
<dbReference type="PaxDb" id="6945-B7QA12"/>
<dbReference type="AlphaFoldDB" id="B7QA12"/>
<dbReference type="Pfam" id="PF01431">
    <property type="entry name" value="Peptidase_M13"/>
    <property type="match status" value="1"/>
</dbReference>
<feature type="compositionally biased region" description="Polar residues" evidence="8">
    <location>
        <begin position="263"/>
        <end position="272"/>
    </location>
</feature>
<sequence>MPRNPVCTRSSPPVFVRSDDTGARTPPPSPAARHARGPAARTFWSPRREEGSRRHEEDGVFQDDYSPQPLRRGPQLAHISKQKERRAGRCDWDGSSHAPRVGGSYPVSVPSRRALPSETSAELTTIRSQPGGRRCDRKVIRPVYHSAVRNREDHVPPPLPPPQLRPVPLHIRQIDPRSAALPRRRPADLSQSLIMGSAAAGRVRSSALFAFSVAAFVLLCSGAITVYYVWYSHREFTRHRDVMLRAGNHLAPDAAAATVTDRWPSTTPNTGEQGAVPATTSHKDMYFDTPLSGRRRVLKLRHDNALSTGDDTELASRRRRCLTKYCQDRSDALMAQLNWTVSPCIDFYGFACSRWASWHSQAPAVSVDSILSEDVERELYLSLSSKLKPEVWKVEGLLEECLRNPLPQASHLQLRTLMRDVGLHGWPFRSDTKTRGEVWKAAALIFRHLGLAPLVGLSMARDPHNASQPVIALDEPSLLVGQYWDPERRLPRWYSATVNTAFKLFTPGRYLDIADRVNDFSEKLAEIATTRGRRSFVGSGTKRTQLRSYSSYAQLLGFAFDDLVRINERTALLVRCDRFLRALKSVLHTTRNHDVLNYLGFRVLVHLSPALTEETRELATVRMKQLTGRRHYSWPRWRRCLRLVETAAPELLAFSFARTVQPKLERLSVLKLARDLAIAFNATIGNFSWMASSDKENARIIASSIDVQVFYPTWMGNATLREAYDALFPEVIRGNLIQSYRDFVRKLQDHRLAVLTGVNGTAAPPLGPWRWSVFDSYPSFDLDTMSVYVPPAMFNATYARGETFLAAQLPIVGPKLVAAFLEGVHEKSYPASRYHWSLNSTVRAVELELCLARMYGNATKRRTLTMQLDFLDNMALEASQRVYLNYVTNVRAQNMQDHAFLSPGNLTAEQLFYTLYAMGHCENADKERLRVQLKEDPFSSPRDRVNGPLKNHADFAVDWDCRPRTPMAPKRRCTLWTS</sequence>
<evidence type="ECO:0000256" key="3">
    <source>
        <dbReference type="ARBA" id="ARBA00022670"/>
    </source>
</evidence>
<proteinExistence type="inferred from homology"/>
<keyword evidence="6" id="KW-0862">Zinc</keyword>
<accession>B7QA12</accession>
<evidence type="ECO:0000256" key="4">
    <source>
        <dbReference type="ARBA" id="ARBA00022723"/>
    </source>
</evidence>
<keyword evidence="5 12" id="KW-0378">Hydrolase</keyword>
<evidence type="ECO:0000259" key="11">
    <source>
        <dbReference type="Pfam" id="PF05649"/>
    </source>
</evidence>
<keyword evidence="14" id="KW-1185">Reference proteome</keyword>
<dbReference type="PANTHER" id="PTHR11733:SF241">
    <property type="entry name" value="GH26575P-RELATED"/>
    <property type="match status" value="1"/>
</dbReference>
<feature type="domain" description="Peptidase M13 N-terminal" evidence="11">
    <location>
        <begin position="343"/>
        <end position="712"/>
    </location>
</feature>
<feature type="compositionally biased region" description="Basic and acidic residues" evidence="8">
    <location>
        <begin position="46"/>
        <end position="58"/>
    </location>
</feature>
<feature type="region of interest" description="Disordered" evidence="8">
    <location>
        <begin position="147"/>
        <end position="167"/>
    </location>
</feature>
<evidence type="ECO:0000256" key="7">
    <source>
        <dbReference type="ARBA" id="ARBA00023049"/>
    </source>
</evidence>
<dbReference type="VEuPathDB" id="VectorBase:ISCP_021208"/>
<dbReference type="GO" id="GO:0046872">
    <property type="term" value="F:metal ion binding"/>
    <property type="evidence" value="ECO:0007669"/>
    <property type="project" value="UniProtKB-KW"/>
</dbReference>
<dbReference type="InterPro" id="IPR008753">
    <property type="entry name" value="Peptidase_M13_N"/>
</dbReference>
<dbReference type="PANTHER" id="PTHR11733">
    <property type="entry name" value="ZINC METALLOPROTEASE FAMILY M13 NEPRILYSIN-RELATED"/>
    <property type="match status" value="1"/>
</dbReference>
<name>B7QA12_IXOSC</name>
<dbReference type="Gene3D" id="3.40.390.10">
    <property type="entry name" value="Collagenase (Catalytic Domain)"/>
    <property type="match status" value="1"/>
</dbReference>
<evidence type="ECO:0000259" key="10">
    <source>
        <dbReference type="Pfam" id="PF01431"/>
    </source>
</evidence>
<dbReference type="EnsemblMetazoa" id="ISCW012489-RA">
    <property type="protein sequence ID" value="ISCW012489-PA"/>
    <property type="gene ID" value="ISCW012489"/>
</dbReference>
<dbReference type="HOGENOM" id="CLU_304078_0_0_1"/>
<feature type="region of interest" description="Disordered" evidence="8">
    <location>
        <begin position="1"/>
        <end position="132"/>
    </location>
</feature>
<reference evidence="13" key="2">
    <citation type="submission" date="2020-05" db="UniProtKB">
        <authorList>
            <consortium name="EnsemblMetazoa"/>
        </authorList>
    </citation>
    <scope>IDENTIFICATION</scope>
    <source>
        <strain evidence="13">wikel</strain>
    </source>
</reference>
<comment type="similarity">
    <text evidence="2">Belongs to the peptidase M13 family.</text>
</comment>
<dbReference type="Pfam" id="PF05649">
    <property type="entry name" value="Peptidase_M13_N"/>
    <property type="match status" value="1"/>
</dbReference>
<evidence type="ECO:0000313" key="14">
    <source>
        <dbReference type="Proteomes" id="UP000001555"/>
    </source>
</evidence>
<dbReference type="VEuPathDB" id="VectorBase:ISCI012489"/>
<evidence type="ECO:0000256" key="5">
    <source>
        <dbReference type="ARBA" id="ARBA00022801"/>
    </source>
</evidence>
<dbReference type="InterPro" id="IPR024079">
    <property type="entry name" value="MetalloPept_cat_dom_sf"/>
</dbReference>
<dbReference type="InParanoid" id="B7QA12"/>
<evidence type="ECO:0000256" key="8">
    <source>
        <dbReference type="SAM" id="MobiDB-lite"/>
    </source>
</evidence>
<feature type="transmembrane region" description="Helical" evidence="9">
    <location>
        <begin position="207"/>
        <end position="230"/>
    </location>
</feature>
<dbReference type="GO" id="GO:0016485">
    <property type="term" value="P:protein processing"/>
    <property type="evidence" value="ECO:0000318"/>
    <property type="project" value="GO_Central"/>
</dbReference>